<dbReference type="EMBL" id="PXOT01000018">
    <property type="protein sequence ID" value="PSG92527.1"/>
    <property type="molecule type" value="Genomic_DNA"/>
</dbReference>
<evidence type="ECO:0008006" key="4">
    <source>
        <dbReference type="Google" id="ProtNLM"/>
    </source>
</evidence>
<sequence length="834" mass="90792">MKKFTLLIFFLFTILSFGQTLLQPGEIIITGYNANDADQFTFVLLTETSTGTVVKFTDNSWNNTTSSFSTSEGIIEWQSDQDLPCGTEITITETSGNNFTPSIGVVTNNPTGGFSLNGGGEQILVFRDTTATPFFLYGISFDSTGWTYDPVNNSTTSDLPASLTLGTSALNLGGNISNAKYNCTTTTTTANILADAGTASNWLTSSTRFSNLGGCGYTCDIANPCGTTIATWTSGTWQGGILPDLTKSVIINDYYDTSINGSFSACSLTVSAGNTLFIADNTFVEVQRNVDNNGIINLQTAGSFLQNDNTQSFTNNAAGTSTVTKRTAIINNWYEYTYWSSPVTGETIENTFFTTNPDRRFYFNAANFSDLFYEVGNNNTLTAYTATDTLDDIDDNGDDWQYASGIMTPGVGYAATLSPTSFSIGGGSGNNFAHIFSGPFNNGLINVAVVRNDDSSTSAIPDNNWNFIGNPYPSAIDVDLFMAANKYSTSNTEGTLDGSIYLWSQNTPPSDNNNGNQILNFSGSDYAIINGVGETAGGDGVTPTRHIASGQGFFVNYDDNATTPGTVIFNNGMRVKSNNNQFFRYSNTTTTNINNESDNFHVEKLRLNLTSDNGVFNQILIVYNTLATNNFDGSYYDAAKNLSSNTAVKFGSIIENNPNLFAIQARNISDLNEDEIIPVAFKTSINVATLYTISIVDTQGNFLSSNPIYLKDNLTSTIHDLTVSDYNFTSNVGEFNNRFEIVFNNASLSIDNKETTLNNLSIIELENDNVMFKVGQNLKIKTIEIFDTLGKLIYSFKGNNYSETYNLKNLNENLYIAKVTLNNGQTITKKTIKK</sequence>
<protein>
    <recommendedName>
        <fullName evidence="4">Secretion system C-terminal sorting domain-containing protein</fullName>
    </recommendedName>
</protein>
<reference evidence="2 3" key="1">
    <citation type="submission" date="2018-03" db="EMBL/GenBank/DDBJ databases">
        <title>Mesoflavibacter sp. HG37 and Mesoflavibacter sp. HG96 sp.nov., two marine bacteria isolated from seawater of Western Pacific Ocean.</title>
        <authorList>
            <person name="Cheng H."/>
            <person name="Wu Y.-H."/>
            <person name="Guo L.-L."/>
            <person name="Xu X.-W."/>
        </authorList>
    </citation>
    <scope>NUCLEOTIDE SEQUENCE [LARGE SCALE GENOMIC DNA]</scope>
    <source>
        <strain evidence="2 3">KCTC 42117</strain>
    </source>
</reference>
<dbReference type="NCBIfam" id="TIGR04183">
    <property type="entry name" value="Por_Secre_tail"/>
    <property type="match status" value="1"/>
</dbReference>
<organism evidence="2 3">
    <name type="scientific">Mesoflavibacter zeaxanthinifaciens subsp. sabulilitoris</name>
    <dbReference type="NCBI Taxonomy" id="1520893"/>
    <lineage>
        <taxon>Bacteria</taxon>
        <taxon>Pseudomonadati</taxon>
        <taxon>Bacteroidota</taxon>
        <taxon>Flavobacteriia</taxon>
        <taxon>Flavobacteriales</taxon>
        <taxon>Flavobacteriaceae</taxon>
        <taxon>Mesoflavibacter</taxon>
    </lineage>
</organism>
<dbReference type="OrthoDB" id="1652165at2"/>
<accession>A0A2T1NHX4</accession>
<proteinExistence type="predicted"/>
<dbReference type="AlphaFoldDB" id="A0A2T1NHX4"/>
<dbReference type="RefSeq" id="WP_106677179.1">
    <property type="nucleotide sequence ID" value="NZ_JACHWV010000005.1"/>
</dbReference>
<dbReference type="InterPro" id="IPR026444">
    <property type="entry name" value="Secre_tail"/>
</dbReference>
<keyword evidence="1" id="KW-0732">Signal</keyword>
<evidence type="ECO:0000256" key="1">
    <source>
        <dbReference type="ARBA" id="ARBA00022729"/>
    </source>
</evidence>
<comment type="caution">
    <text evidence="2">The sequence shown here is derived from an EMBL/GenBank/DDBJ whole genome shotgun (WGS) entry which is preliminary data.</text>
</comment>
<gene>
    <name evidence="2" type="ORF">C7H61_03535</name>
</gene>
<evidence type="ECO:0000313" key="2">
    <source>
        <dbReference type="EMBL" id="PSG92527.1"/>
    </source>
</evidence>
<name>A0A2T1NHX4_9FLAO</name>
<keyword evidence="3" id="KW-1185">Reference proteome</keyword>
<evidence type="ECO:0000313" key="3">
    <source>
        <dbReference type="Proteomes" id="UP000238430"/>
    </source>
</evidence>
<dbReference type="Proteomes" id="UP000238430">
    <property type="component" value="Unassembled WGS sequence"/>
</dbReference>